<evidence type="ECO:0000313" key="3">
    <source>
        <dbReference type="Proteomes" id="UP001193680"/>
    </source>
</evidence>
<protein>
    <submittedName>
        <fullName evidence="2">Uncharacterized protein</fullName>
    </submittedName>
</protein>
<evidence type="ECO:0000256" key="1">
    <source>
        <dbReference type="SAM" id="Phobius"/>
    </source>
</evidence>
<feature type="transmembrane region" description="Helical" evidence="1">
    <location>
        <begin position="12"/>
        <end position="41"/>
    </location>
</feature>
<evidence type="ECO:0000313" key="2">
    <source>
        <dbReference type="EMBL" id="MBF6058024.1"/>
    </source>
</evidence>
<reference evidence="2 3" key="1">
    <citation type="submission" date="2020-11" db="EMBL/GenBank/DDBJ databases">
        <title>Sulfur oxidizing isolate from Hospital Hole Sinkhole.</title>
        <authorList>
            <person name="Scott K.M."/>
        </authorList>
    </citation>
    <scope>NUCLEOTIDE SEQUENCE [LARGE SCALE GENOMIC DNA]</scope>
    <source>
        <strain evidence="2 3">HH1</strain>
    </source>
</reference>
<organism evidence="2 3">
    <name type="scientific">Thiomicrorhabdus heinhorstiae</name>
    <dbReference type="NCBI Taxonomy" id="2748010"/>
    <lineage>
        <taxon>Bacteria</taxon>
        <taxon>Pseudomonadati</taxon>
        <taxon>Pseudomonadota</taxon>
        <taxon>Gammaproteobacteria</taxon>
        <taxon>Thiotrichales</taxon>
        <taxon>Piscirickettsiaceae</taxon>
        <taxon>Thiomicrorhabdus</taxon>
    </lineage>
</organism>
<keyword evidence="1" id="KW-1133">Transmembrane helix</keyword>
<keyword evidence="3" id="KW-1185">Reference proteome</keyword>
<dbReference type="EMBL" id="JACBGI020000010">
    <property type="protein sequence ID" value="MBF6058024.1"/>
    <property type="molecule type" value="Genomic_DNA"/>
</dbReference>
<sequence length="82" mass="9064">MSVEKATFTWHYYFMALGALLAMLAGTLGAWGGVVSGLAFAIVSHPRLRFQGLGRFVFLVLFAVIYVFSFPDPQVVREMMAS</sequence>
<comment type="caution">
    <text evidence="2">The sequence shown here is derived from an EMBL/GenBank/DDBJ whole genome shotgun (WGS) entry which is preliminary data.</text>
</comment>
<keyword evidence="1" id="KW-0472">Membrane</keyword>
<proteinExistence type="predicted"/>
<keyword evidence="1" id="KW-0812">Transmembrane</keyword>
<dbReference type="Proteomes" id="UP001193680">
    <property type="component" value="Unassembled WGS sequence"/>
</dbReference>
<accession>A0ABS0BW58</accession>
<name>A0ABS0BW58_9GAMM</name>
<dbReference type="RefSeq" id="WP_185978169.1">
    <property type="nucleotide sequence ID" value="NZ_JACBGI020000010.1"/>
</dbReference>
<gene>
    <name evidence="2" type="ORF">H8792_006670</name>
</gene>
<feature type="transmembrane region" description="Helical" evidence="1">
    <location>
        <begin position="53"/>
        <end position="70"/>
    </location>
</feature>